<organism evidence="3 4">
    <name type="scientific">Araneus ventricosus</name>
    <name type="common">Orbweaver spider</name>
    <name type="synonym">Epeira ventricosa</name>
    <dbReference type="NCBI Taxonomy" id="182803"/>
    <lineage>
        <taxon>Eukaryota</taxon>
        <taxon>Metazoa</taxon>
        <taxon>Ecdysozoa</taxon>
        <taxon>Arthropoda</taxon>
        <taxon>Chelicerata</taxon>
        <taxon>Arachnida</taxon>
        <taxon>Araneae</taxon>
        <taxon>Araneomorphae</taxon>
        <taxon>Entelegynae</taxon>
        <taxon>Araneoidea</taxon>
        <taxon>Araneidae</taxon>
        <taxon>Araneus</taxon>
    </lineage>
</organism>
<evidence type="ECO:0000256" key="1">
    <source>
        <dbReference type="SAM" id="MobiDB-lite"/>
    </source>
</evidence>
<keyword evidence="2" id="KW-0472">Membrane</keyword>
<reference evidence="3 4" key="1">
    <citation type="journal article" date="2019" name="Sci. Rep.">
        <title>Orb-weaving spider Araneus ventricosus genome elucidates the spidroin gene catalogue.</title>
        <authorList>
            <person name="Kono N."/>
            <person name="Nakamura H."/>
            <person name="Ohtoshi R."/>
            <person name="Moran D.A.P."/>
            <person name="Shinohara A."/>
            <person name="Yoshida Y."/>
            <person name="Fujiwara M."/>
            <person name="Mori M."/>
            <person name="Tomita M."/>
            <person name="Arakawa K."/>
        </authorList>
    </citation>
    <scope>NUCLEOTIDE SEQUENCE [LARGE SCALE GENOMIC DNA]</scope>
</reference>
<evidence type="ECO:0000256" key="2">
    <source>
        <dbReference type="SAM" id="Phobius"/>
    </source>
</evidence>
<keyword evidence="2" id="KW-0812">Transmembrane</keyword>
<dbReference type="Proteomes" id="UP000499080">
    <property type="component" value="Unassembled WGS sequence"/>
</dbReference>
<evidence type="ECO:0000313" key="4">
    <source>
        <dbReference type="Proteomes" id="UP000499080"/>
    </source>
</evidence>
<name>A0A4Y2FV71_ARAVE</name>
<dbReference type="AlphaFoldDB" id="A0A4Y2FV71"/>
<feature type="compositionally biased region" description="Basic and acidic residues" evidence="1">
    <location>
        <begin position="10"/>
        <end position="19"/>
    </location>
</feature>
<gene>
    <name evidence="3" type="ORF">AVEN_168276_1</name>
</gene>
<sequence>MANEIPPKTGDAKGKHHEAAVNSGVGGGEVMQEKQNSFLSSPEDVLERSSGGRKLCCSAFAAASRTTLLREGRGAERARVFYNIRPLKELQEIIRKRPDSLKVFSEFQRKSDHASRRLKKRERERRLLLSFSLFSFPFVEFYIWREIELSFGLRNRRPETKEEQKKIEKRVKRKARQLRPQKSLRKSEKWCSR</sequence>
<accession>A0A4Y2FV71</accession>
<keyword evidence="4" id="KW-1185">Reference proteome</keyword>
<proteinExistence type="predicted"/>
<feature type="region of interest" description="Disordered" evidence="1">
    <location>
        <begin position="159"/>
        <end position="193"/>
    </location>
</feature>
<dbReference type="EMBL" id="BGPR01001091">
    <property type="protein sequence ID" value="GBM45193.1"/>
    <property type="molecule type" value="Genomic_DNA"/>
</dbReference>
<feature type="compositionally biased region" description="Basic residues" evidence="1">
    <location>
        <begin position="167"/>
        <end position="184"/>
    </location>
</feature>
<keyword evidence="2" id="KW-1133">Transmembrane helix</keyword>
<evidence type="ECO:0000313" key="3">
    <source>
        <dbReference type="EMBL" id="GBM45193.1"/>
    </source>
</evidence>
<feature type="region of interest" description="Disordered" evidence="1">
    <location>
        <begin position="1"/>
        <end position="45"/>
    </location>
</feature>
<comment type="caution">
    <text evidence="3">The sequence shown here is derived from an EMBL/GenBank/DDBJ whole genome shotgun (WGS) entry which is preliminary data.</text>
</comment>
<feature type="transmembrane region" description="Helical" evidence="2">
    <location>
        <begin position="127"/>
        <end position="144"/>
    </location>
</feature>
<protein>
    <submittedName>
        <fullName evidence="3">Uncharacterized protein</fullName>
    </submittedName>
</protein>